<evidence type="ECO:0000313" key="6">
    <source>
        <dbReference type="Proteomes" id="UP000006320"/>
    </source>
</evidence>
<dbReference type="GO" id="GO:0071281">
    <property type="term" value="P:cellular response to iron ion"/>
    <property type="evidence" value="ECO:0007669"/>
    <property type="project" value="TreeGrafter"/>
</dbReference>
<evidence type="ECO:0000259" key="4">
    <source>
        <dbReference type="PROSITE" id="PS50983"/>
    </source>
</evidence>
<feature type="chain" id="PRO_5043730220" evidence="3">
    <location>
        <begin position="30"/>
        <end position="378"/>
    </location>
</feature>
<evidence type="ECO:0000256" key="1">
    <source>
        <dbReference type="ARBA" id="ARBA00022729"/>
    </source>
</evidence>
<feature type="compositionally biased region" description="Basic and acidic residues" evidence="2">
    <location>
        <begin position="73"/>
        <end position="82"/>
    </location>
</feature>
<dbReference type="RefSeq" id="WP_007989175.1">
    <property type="nucleotide sequence ID" value="NZ_BAEM01000034.1"/>
</dbReference>
<protein>
    <submittedName>
        <fullName evidence="5">Vitamin B12 transport system substrate-binding protein</fullName>
    </submittedName>
</protein>
<dbReference type="CDD" id="cd01144">
    <property type="entry name" value="BtuF"/>
    <property type="match status" value="1"/>
</dbReference>
<dbReference type="Gene3D" id="3.40.50.1980">
    <property type="entry name" value="Nitrogenase molybdenum iron protein domain"/>
    <property type="match status" value="2"/>
</dbReference>
<dbReference type="EMBL" id="BAEM01000034">
    <property type="protein sequence ID" value="GAC10879.1"/>
    <property type="molecule type" value="Genomic_DNA"/>
</dbReference>
<dbReference type="PANTHER" id="PTHR30535:SF34">
    <property type="entry name" value="MOLYBDATE-BINDING PROTEIN MOLA"/>
    <property type="match status" value="1"/>
</dbReference>
<dbReference type="AlphaFoldDB" id="A0AAV3V1H4"/>
<dbReference type="PROSITE" id="PS50983">
    <property type="entry name" value="FE_B12_PBP"/>
    <property type="match status" value="1"/>
</dbReference>
<sequence>MVISWPTRLTTLCLCAFTFSAFTCNIAHALDQVATSEIADIAESATPRAASTESQGHQANGGDDEGRQGNGERLSEKSEDQHTGQAKPAKSATIRLAESDAIFQEITALNKEKRQKLRIIALAPHIVESMFEVGAGQQIIATTAHADYPEAAKDILQIGNYARLQIEKIVQLQPDVVIAWKTGNPGDDLSRLKKYKVKVIYSNPTTLSQVADELLMLGQLTGRETAAEQAATAYTTQLNSLKTRYAQQAPIRTFYELWSRPLRTVANNAWPQQQLALCGAQNPFAHANDDYPSVGLEQVLVTLPQVIIQPTQHAADTPDALNWAKWQHIPAAQNGFIFHPNADKVHRMTSRMLDEVALMCEQIDKARQFYQADTPVSE</sequence>
<evidence type="ECO:0000256" key="2">
    <source>
        <dbReference type="SAM" id="MobiDB-lite"/>
    </source>
</evidence>
<feature type="domain" description="Fe/B12 periplasmic-binding" evidence="4">
    <location>
        <begin position="118"/>
        <end position="374"/>
    </location>
</feature>
<feature type="region of interest" description="Disordered" evidence="2">
    <location>
        <begin position="45"/>
        <end position="91"/>
    </location>
</feature>
<dbReference type="PANTHER" id="PTHR30535">
    <property type="entry name" value="VITAMIN B12-BINDING PROTEIN"/>
    <property type="match status" value="1"/>
</dbReference>
<name>A0AAV3V1H4_9ALTE</name>
<feature type="signal peptide" evidence="3">
    <location>
        <begin position="1"/>
        <end position="29"/>
    </location>
</feature>
<organism evidence="5 6">
    <name type="scientific">Paraglaciecola chathamensis S18K6</name>
    <dbReference type="NCBI Taxonomy" id="1127672"/>
    <lineage>
        <taxon>Bacteria</taxon>
        <taxon>Pseudomonadati</taxon>
        <taxon>Pseudomonadota</taxon>
        <taxon>Gammaproteobacteria</taxon>
        <taxon>Alteromonadales</taxon>
        <taxon>Alteromonadaceae</taxon>
        <taxon>Paraglaciecola</taxon>
    </lineage>
</organism>
<dbReference type="InterPro" id="IPR050902">
    <property type="entry name" value="ABC_Transporter_SBP"/>
</dbReference>
<reference evidence="5 6" key="1">
    <citation type="journal article" date="2017" name="Antonie Van Leeuwenhoek">
        <title>Rhizobium rhizosphaerae sp. nov., a novel species isolated from rice rhizosphere.</title>
        <authorList>
            <person name="Zhao J.J."/>
            <person name="Zhang J."/>
            <person name="Zhang R.J."/>
            <person name="Zhang C.W."/>
            <person name="Yin H.Q."/>
            <person name="Zhang X.X."/>
        </authorList>
    </citation>
    <scope>NUCLEOTIDE SEQUENCE [LARGE SCALE GENOMIC DNA]</scope>
    <source>
        <strain evidence="5 6">S18K6</strain>
    </source>
</reference>
<evidence type="ECO:0000313" key="5">
    <source>
        <dbReference type="EMBL" id="GAC10879.1"/>
    </source>
</evidence>
<dbReference type="InterPro" id="IPR054828">
    <property type="entry name" value="Vit_B12_bind_prot"/>
</dbReference>
<dbReference type="Proteomes" id="UP000006320">
    <property type="component" value="Unassembled WGS sequence"/>
</dbReference>
<comment type="caution">
    <text evidence="5">The sequence shown here is derived from an EMBL/GenBank/DDBJ whole genome shotgun (WGS) entry which is preliminary data.</text>
</comment>
<dbReference type="InterPro" id="IPR002491">
    <property type="entry name" value="ABC_transptr_periplasmic_BD"/>
</dbReference>
<evidence type="ECO:0000256" key="3">
    <source>
        <dbReference type="SAM" id="SignalP"/>
    </source>
</evidence>
<dbReference type="Pfam" id="PF01497">
    <property type="entry name" value="Peripla_BP_2"/>
    <property type="match status" value="1"/>
</dbReference>
<feature type="compositionally biased region" description="Polar residues" evidence="2">
    <location>
        <begin position="49"/>
        <end position="58"/>
    </location>
</feature>
<dbReference type="NCBIfam" id="NF038402">
    <property type="entry name" value="TroA_like"/>
    <property type="match status" value="1"/>
</dbReference>
<keyword evidence="1 3" id="KW-0732">Signal</keyword>
<gene>
    <name evidence="5" type="primary">btuF</name>
    <name evidence="5" type="ORF">GCHA_2937</name>
</gene>
<proteinExistence type="predicted"/>
<accession>A0AAV3V1H4</accession>
<dbReference type="SUPFAM" id="SSF53807">
    <property type="entry name" value="Helical backbone' metal receptor"/>
    <property type="match status" value="1"/>
</dbReference>